<feature type="region of interest" description="Disordered" evidence="4">
    <location>
        <begin position="1"/>
        <end position="23"/>
    </location>
</feature>
<evidence type="ECO:0000313" key="6">
    <source>
        <dbReference type="EMBL" id="RKH03657.1"/>
    </source>
</evidence>
<feature type="region of interest" description="Disordered" evidence="4">
    <location>
        <begin position="262"/>
        <end position="327"/>
    </location>
</feature>
<evidence type="ECO:0000256" key="4">
    <source>
        <dbReference type="SAM" id="MobiDB-lite"/>
    </source>
</evidence>
<keyword evidence="3" id="KW-0378">Hydrolase</keyword>
<sequence>MRKPKSIRQKLLSAAPPAEGAAGAPVFRITSPNLDRHGDRVLAVKADGEEVRVPLLWEHNSWSPPVGFARCYREGDAWVMAPVFDEVDELSKTIAGKVKAGSLGACSIGFVPVEEPVPNAEGGFDFPLVELLEVSIVNVPANADAVRLRSLGSRGARPGLASALKALATSQAALLAALKSEGAAPEEGLEEEKELGDAGDTGGELTPKSFAEGLLAHLQASAQLAADFLAAGLEDGVLVPLAEAVGANLAADIASLQEWLAGGEEQAASEDEPGDEEPDEVAADDAEAKGEDAEPDEGEELPDEEAASEAEREDVEEEPDEEEAKALRLRVRKHLGFTAAQAAALSGRELREYSALAA</sequence>
<dbReference type="EMBL" id="RAWE01000038">
    <property type="protein sequence ID" value="RKH03657.1"/>
    <property type="molecule type" value="Genomic_DNA"/>
</dbReference>
<keyword evidence="1" id="KW-1188">Viral release from host cell</keyword>
<keyword evidence="2" id="KW-0645">Protease</keyword>
<proteinExistence type="predicted"/>
<reference evidence="7" key="1">
    <citation type="submission" date="2018-09" db="EMBL/GenBank/DDBJ databases">
        <authorList>
            <person name="Livingstone P.G."/>
            <person name="Whitworth D.E."/>
        </authorList>
    </citation>
    <scope>NUCLEOTIDE SEQUENCE [LARGE SCALE GENOMIC DNA]</scope>
    <source>
        <strain evidence="7">CA043D</strain>
    </source>
</reference>
<organism evidence="6 7">
    <name type="scientific">Corallococcus carmarthensis</name>
    <dbReference type="NCBI Taxonomy" id="2316728"/>
    <lineage>
        <taxon>Bacteria</taxon>
        <taxon>Pseudomonadati</taxon>
        <taxon>Myxococcota</taxon>
        <taxon>Myxococcia</taxon>
        <taxon>Myxococcales</taxon>
        <taxon>Cystobacterineae</taxon>
        <taxon>Myxococcaceae</taxon>
        <taxon>Corallococcus</taxon>
    </lineage>
</organism>
<evidence type="ECO:0000256" key="3">
    <source>
        <dbReference type="ARBA" id="ARBA00022801"/>
    </source>
</evidence>
<dbReference type="OrthoDB" id="5524761at2"/>
<dbReference type="AlphaFoldDB" id="A0A3A8K8M8"/>
<evidence type="ECO:0000313" key="7">
    <source>
        <dbReference type="Proteomes" id="UP000268313"/>
    </source>
</evidence>
<comment type="caution">
    <text evidence="6">The sequence shown here is derived from an EMBL/GenBank/DDBJ whole genome shotgun (WGS) entry which is preliminary data.</text>
</comment>
<evidence type="ECO:0000259" key="5">
    <source>
        <dbReference type="Pfam" id="PF04586"/>
    </source>
</evidence>
<evidence type="ECO:0000256" key="1">
    <source>
        <dbReference type="ARBA" id="ARBA00022612"/>
    </source>
</evidence>
<dbReference type="Pfam" id="PF04586">
    <property type="entry name" value="Peptidase_S78"/>
    <property type="match status" value="1"/>
</dbReference>
<dbReference type="GO" id="GO:0006508">
    <property type="term" value="P:proteolysis"/>
    <property type="evidence" value="ECO:0007669"/>
    <property type="project" value="UniProtKB-KW"/>
</dbReference>
<feature type="compositionally biased region" description="Acidic residues" evidence="4">
    <location>
        <begin position="293"/>
        <end position="323"/>
    </location>
</feature>
<feature type="compositionally biased region" description="Acidic residues" evidence="4">
    <location>
        <begin position="267"/>
        <end position="285"/>
    </location>
</feature>
<dbReference type="InterPro" id="IPR054613">
    <property type="entry name" value="Peptidase_S78_dom"/>
</dbReference>
<protein>
    <submittedName>
        <fullName evidence="6">Primosomal replication protein N</fullName>
    </submittedName>
</protein>
<feature type="region of interest" description="Disordered" evidence="4">
    <location>
        <begin position="183"/>
        <end position="206"/>
    </location>
</feature>
<dbReference type="RefSeq" id="WP_120602937.1">
    <property type="nucleotide sequence ID" value="NZ_RAWE01000038.1"/>
</dbReference>
<name>A0A3A8K8M8_9BACT</name>
<dbReference type="Proteomes" id="UP000268313">
    <property type="component" value="Unassembled WGS sequence"/>
</dbReference>
<gene>
    <name evidence="6" type="ORF">D7X32_13450</name>
</gene>
<keyword evidence="7" id="KW-1185">Reference proteome</keyword>
<dbReference type="GO" id="GO:0008233">
    <property type="term" value="F:peptidase activity"/>
    <property type="evidence" value="ECO:0007669"/>
    <property type="project" value="UniProtKB-KW"/>
</dbReference>
<feature type="compositionally biased region" description="Low complexity" evidence="4">
    <location>
        <begin position="14"/>
        <end position="23"/>
    </location>
</feature>
<accession>A0A3A8K8M8</accession>
<evidence type="ECO:0000256" key="2">
    <source>
        <dbReference type="ARBA" id="ARBA00022670"/>
    </source>
</evidence>
<feature type="domain" description="Prohead serine protease" evidence="5">
    <location>
        <begin position="91"/>
        <end position="146"/>
    </location>
</feature>